<proteinExistence type="predicted"/>
<evidence type="ECO:0000313" key="1">
    <source>
        <dbReference type="EMBL" id="OGY41383.1"/>
    </source>
</evidence>
<evidence type="ECO:0000313" key="2">
    <source>
        <dbReference type="Proteomes" id="UP000176498"/>
    </source>
</evidence>
<protein>
    <recommendedName>
        <fullName evidence="3">HD-GYP domain-containing protein</fullName>
    </recommendedName>
</protein>
<sequence>MDSVLYAIAPERDFTLYNPQTQYLILALTERFKELERIRGFTETEIFHLDCLAENLSQSLSIIEVAECLYKNQQLKWGWKDLLPVVLADCLYPFHADSYLHSVRMAEIVKFLQEGHKQRGFANFPDFGNKDFAEITRNLMMAEDDWACLLAAAYHHDGGKMGLKKGFWDKPGKFTPKEKECRKVHPGMFFPIGEMFGVPLKVTALAIAHHYLNLGYPNNGLIKCFQDIIFEPKFKVILIMLTTLDCYDGMRGPREYRVDLFSHDQVMENLPYELGQMGTDFVPLVELVNSSAIGQQLYPH</sequence>
<reference evidence="1 2" key="1">
    <citation type="journal article" date="2016" name="Nat. Commun.">
        <title>Thousands of microbial genomes shed light on interconnected biogeochemical processes in an aquifer system.</title>
        <authorList>
            <person name="Anantharaman K."/>
            <person name="Brown C.T."/>
            <person name="Hug L.A."/>
            <person name="Sharon I."/>
            <person name="Castelle C.J."/>
            <person name="Probst A.J."/>
            <person name="Thomas B.C."/>
            <person name="Singh A."/>
            <person name="Wilkins M.J."/>
            <person name="Karaoz U."/>
            <person name="Brodie E.L."/>
            <person name="Williams K.H."/>
            <person name="Hubbard S.S."/>
            <person name="Banfield J.F."/>
        </authorList>
    </citation>
    <scope>NUCLEOTIDE SEQUENCE [LARGE SCALE GENOMIC DNA]</scope>
</reference>
<name>A0A1G1XMR4_9BACT</name>
<dbReference type="AlphaFoldDB" id="A0A1G1XMR4"/>
<gene>
    <name evidence="1" type="ORF">A2Y82_00135</name>
</gene>
<comment type="caution">
    <text evidence="1">The sequence shown here is derived from an EMBL/GenBank/DDBJ whole genome shotgun (WGS) entry which is preliminary data.</text>
</comment>
<dbReference type="EMBL" id="MHHZ01000019">
    <property type="protein sequence ID" value="OGY41383.1"/>
    <property type="molecule type" value="Genomic_DNA"/>
</dbReference>
<dbReference type="Gene3D" id="1.10.3210.10">
    <property type="entry name" value="Hypothetical protein af1432"/>
    <property type="match status" value="1"/>
</dbReference>
<evidence type="ECO:0008006" key="3">
    <source>
        <dbReference type="Google" id="ProtNLM"/>
    </source>
</evidence>
<organism evidence="1 2">
    <name type="scientific">Candidatus Buchananbacteria bacterium RBG_13_36_9</name>
    <dbReference type="NCBI Taxonomy" id="1797530"/>
    <lineage>
        <taxon>Bacteria</taxon>
        <taxon>Candidatus Buchananiibacteriota</taxon>
    </lineage>
</organism>
<accession>A0A1G1XMR4</accession>
<dbReference type="Proteomes" id="UP000176498">
    <property type="component" value="Unassembled WGS sequence"/>
</dbReference>